<dbReference type="STRING" id="6280.A0A0N4T4C7"/>
<dbReference type="PROSITE" id="PS50855">
    <property type="entry name" value="COX1"/>
    <property type="match status" value="1"/>
</dbReference>
<keyword evidence="9" id="KW-0496">Mitochondrion</keyword>
<comment type="catalytic activity">
    <reaction evidence="8">
        <text>4 Fe(II)-[cytochrome c] + O2 + 8 H(+)(in) = 4 Fe(III)-[cytochrome c] + 2 H2O + 4 H(+)(out)</text>
        <dbReference type="Rhea" id="RHEA:11436"/>
        <dbReference type="Rhea" id="RHEA-COMP:10350"/>
        <dbReference type="Rhea" id="RHEA-COMP:14399"/>
        <dbReference type="ChEBI" id="CHEBI:15377"/>
        <dbReference type="ChEBI" id="CHEBI:15378"/>
        <dbReference type="ChEBI" id="CHEBI:15379"/>
        <dbReference type="ChEBI" id="CHEBI:29033"/>
        <dbReference type="ChEBI" id="CHEBI:29034"/>
        <dbReference type="EC" id="7.1.1.9"/>
    </reaction>
    <physiologicalReaction direction="left-to-right" evidence="8">
        <dbReference type="Rhea" id="RHEA:11437"/>
    </physiologicalReaction>
</comment>
<keyword evidence="9 10" id="KW-0812">Transmembrane</keyword>
<keyword evidence="9 10" id="KW-0472">Membrane</keyword>
<evidence type="ECO:0000256" key="5">
    <source>
        <dbReference type="ARBA" id="ARBA00022660"/>
    </source>
</evidence>
<evidence type="ECO:0000256" key="8">
    <source>
        <dbReference type="ARBA" id="ARBA00049512"/>
    </source>
</evidence>
<dbReference type="GO" id="GO:0015990">
    <property type="term" value="P:electron transport coupled proton transport"/>
    <property type="evidence" value="ECO:0007669"/>
    <property type="project" value="TreeGrafter"/>
</dbReference>
<evidence type="ECO:0000256" key="4">
    <source>
        <dbReference type="ARBA" id="ARBA00015947"/>
    </source>
</evidence>
<dbReference type="InterPro" id="IPR036927">
    <property type="entry name" value="Cyt_c_oxase-like_su1_sf"/>
</dbReference>
<dbReference type="Proteomes" id="UP000278627">
    <property type="component" value="Unassembled WGS sequence"/>
</dbReference>
<dbReference type="AlphaFoldDB" id="A0A0N4T4C7"/>
<protein>
    <recommendedName>
        <fullName evidence="4 9">Cytochrome c oxidase subunit 1</fullName>
        <ecNumber evidence="9">7.1.1.9</ecNumber>
    </recommendedName>
</protein>
<feature type="transmembrane region" description="Helical" evidence="10">
    <location>
        <begin position="117"/>
        <end position="140"/>
    </location>
</feature>
<reference evidence="14" key="1">
    <citation type="submission" date="2017-02" db="UniProtKB">
        <authorList>
            <consortium name="WormBaseParasite"/>
        </authorList>
    </citation>
    <scope>IDENTIFICATION</scope>
</reference>
<evidence type="ECO:0000256" key="7">
    <source>
        <dbReference type="ARBA" id="ARBA00022982"/>
    </source>
</evidence>
<evidence type="ECO:0000256" key="10">
    <source>
        <dbReference type="SAM" id="Phobius"/>
    </source>
</evidence>
<reference evidence="12 13" key="2">
    <citation type="submission" date="2018-11" db="EMBL/GenBank/DDBJ databases">
        <authorList>
            <consortium name="Pathogen Informatics"/>
        </authorList>
    </citation>
    <scope>NUCLEOTIDE SEQUENCE [LARGE SCALE GENOMIC DNA]</scope>
</reference>
<dbReference type="Pfam" id="PF00115">
    <property type="entry name" value="COX1"/>
    <property type="match status" value="1"/>
</dbReference>
<evidence type="ECO:0000256" key="2">
    <source>
        <dbReference type="ARBA" id="ARBA00004673"/>
    </source>
</evidence>
<proteinExistence type="inferred from homology"/>
<dbReference type="GO" id="GO:0006123">
    <property type="term" value="P:mitochondrial electron transport, cytochrome c to oxygen"/>
    <property type="evidence" value="ECO:0007669"/>
    <property type="project" value="TreeGrafter"/>
</dbReference>
<keyword evidence="6" id="KW-1278">Translocase</keyword>
<keyword evidence="9" id="KW-0479">Metal-binding</keyword>
<dbReference type="PRINTS" id="PR01165">
    <property type="entry name" value="CYCOXIDASEI"/>
</dbReference>
<keyword evidence="5 9" id="KW-0679">Respiratory chain</keyword>
<dbReference type="Gene3D" id="1.20.210.10">
    <property type="entry name" value="Cytochrome c oxidase-like, subunit I domain"/>
    <property type="match status" value="1"/>
</dbReference>
<sequence length="150" mass="16948">MIIGQSIIWSSSRSSNETFGGLSGIILRAASLDVILHDTYYVVAHFHYTLSLGAVYGIFCGFCLWLPYMYGISFDGSLMIAIFFCFFIGTNMTFFPMHFAGIQGIPRKVLDYPDCYSIFQVFSSLGSVITFIGFILFNYLMIDSIFFLVF</sequence>
<dbReference type="GO" id="GO:0005743">
    <property type="term" value="C:mitochondrial inner membrane"/>
    <property type="evidence" value="ECO:0007669"/>
    <property type="project" value="UniProtKB-SubCell"/>
</dbReference>
<dbReference type="GO" id="GO:0004129">
    <property type="term" value="F:cytochrome-c oxidase activity"/>
    <property type="evidence" value="ECO:0007669"/>
    <property type="project" value="UniProtKB-EC"/>
</dbReference>
<keyword evidence="9" id="KW-0999">Mitochondrion inner membrane</keyword>
<dbReference type="GO" id="GO:0046872">
    <property type="term" value="F:metal ion binding"/>
    <property type="evidence" value="ECO:0007669"/>
    <property type="project" value="UniProtKB-KW"/>
</dbReference>
<evidence type="ECO:0000256" key="6">
    <source>
        <dbReference type="ARBA" id="ARBA00022967"/>
    </source>
</evidence>
<feature type="transmembrane region" description="Helical" evidence="10">
    <location>
        <begin position="46"/>
        <end position="66"/>
    </location>
</feature>
<organism evidence="14">
    <name type="scientific">Brugia pahangi</name>
    <name type="common">Filarial nematode worm</name>
    <dbReference type="NCBI Taxonomy" id="6280"/>
    <lineage>
        <taxon>Eukaryota</taxon>
        <taxon>Metazoa</taxon>
        <taxon>Ecdysozoa</taxon>
        <taxon>Nematoda</taxon>
        <taxon>Chromadorea</taxon>
        <taxon>Rhabditida</taxon>
        <taxon>Spirurina</taxon>
        <taxon>Spiruromorpha</taxon>
        <taxon>Filarioidea</taxon>
        <taxon>Onchocercidae</taxon>
        <taxon>Brugia</taxon>
    </lineage>
</organism>
<keyword evidence="10" id="KW-1133">Transmembrane helix</keyword>
<evidence type="ECO:0000259" key="11">
    <source>
        <dbReference type="PROSITE" id="PS50855"/>
    </source>
</evidence>
<evidence type="ECO:0000313" key="13">
    <source>
        <dbReference type="Proteomes" id="UP000278627"/>
    </source>
</evidence>
<name>A0A0N4T4C7_BRUPA</name>
<dbReference type="GO" id="GO:0020037">
    <property type="term" value="F:heme binding"/>
    <property type="evidence" value="ECO:0007669"/>
    <property type="project" value="InterPro"/>
</dbReference>
<dbReference type="InterPro" id="IPR023616">
    <property type="entry name" value="Cyt_c_oxase-like_su1_dom"/>
</dbReference>
<accession>A0A0N4T4C7</accession>
<dbReference type="InterPro" id="IPR000883">
    <property type="entry name" value="Cyt_C_Oxase_1"/>
</dbReference>
<comment type="similarity">
    <text evidence="3 9">Belongs to the heme-copper respiratory oxidase family.</text>
</comment>
<gene>
    <name evidence="12" type="ORF">BPAG_LOCUS3027</name>
</gene>
<dbReference type="EC" id="7.1.1.9" evidence="9"/>
<evidence type="ECO:0000313" key="12">
    <source>
        <dbReference type="EMBL" id="VDN84213.1"/>
    </source>
</evidence>
<feature type="transmembrane region" description="Helical" evidence="10">
    <location>
        <begin position="78"/>
        <end position="97"/>
    </location>
</feature>
<keyword evidence="9" id="KW-0813">Transport</keyword>
<keyword evidence="7 9" id="KW-0249">Electron transport</keyword>
<comment type="cofactor">
    <cofactor evidence="1">
        <name>heme</name>
        <dbReference type="ChEBI" id="CHEBI:30413"/>
    </cofactor>
</comment>
<evidence type="ECO:0000256" key="3">
    <source>
        <dbReference type="ARBA" id="ARBA00009578"/>
    </source>
</evidence>
<dbReference type="UniPathway" id="UPA00705"/>
<comment type="pathway">
    <text evidence="2 9">Energy metabolism; oxidative phosphorylation.</text>
</comment>
<dbReference type="PANTHER" id="PTHR10422">
    <property type="entry name" value="CYTOCHROME C OXIDASE SUBUNIT 1"/>
    <property type="match status" value="1"/>
</dbReference>
<comment type="function">
    <text evidence="9">Component of the cytochrome c oxidase, the last enzyme in the mitochondrial electron transport chain which drives oxidative phosphorylation. The respiratory chain contains 3 multisubunit complexes succinate dehydrogenase (complex II, CII), ubiquinol-cytochrome c oxidoreductase (cytochrome b-c1 complex, complex III, CIII) and cytochrome c oxidase (complex IV, CIV), that cooperate to transfer electrons derived from NADH and succinate to molecular oxygen, creating an electrochemical gradient over the inner membrane that drives transmembrane transport and the ATP synthase. Cytochrome c oxidase is the component of the respiratory chain that catalyzes the reduction of oxygen to water. Electrons originating from reduced cytochrome c in the intermembrane space (IMS) are transferred via the dinuclear copper A center (CU(A)) of subunit 2 and heme A of subunit 1 to the active site in subunit 1, a binuclear center (BNC) formed by heme A3 and copper B (CU(B)). The BNC reduces molecular oxygen to 2 water molecules using 4 electrons from cytochrome c in the IMS and 4 protons from the mitochondrial matrix.</text>
</comment>
<dbReference type="PANTHER" id="PTHR10422:SF18">
    <property type="entry name" value="CYTOCHROME C OXIDASE SUBUNIT 1"/>
    <property type="match status" value="1"/>
</dbReference>
<dbReference type="EMBL" id="UZAD01000668">
    <property type="protein sequence ID" value="VDN84213.1"/>
    <property type="molecule type" value="Genomic_DNA"/>
</dbReference>
<evidence type="ECO:0000256" key="9">
    <source>
        <dbReference type="RuleBase" id="RU000369"/>
    </source>
</evidence>
<keyword evidence="9" id="KW-0349">Heme</keyword>
<comment type="subcellular location">
    <subcellularLocation>
        <location evidence="9">Mitochondrion inner membrane</location>
        <topology evidence="9">Multi-pass membrane protein</topology>
    </subcellularLocation>
</comment>
<keyword evidence="13" id="KW-1185">Reference proteome</keyword>
<evidence type="ECO:0000256" key="1">
    <source>
        <dbReference type="ARBA" id="ARBA00001971"/>
    </source>
</evidence>
<keyword evidence="9" id="KW-0408">Iron</keyword>
<keyword evidence="9" id="KW-0186">Copper</keyword>
<dbReference type="WBParaSite" id="BPAG_0000305701-mRNA-1">
    <property type="protein sequence ID" value="BPAG_0000305701-mRNA-1"/>
    <property type="gene ID" value="BPAG_0000305701"/>
</dbReference>
<dbReference type="SUPFAM" id="SSF81442">
    <property type="entry name" value="Cytochrome c oxidase subunit I-like"/>
    <property type="match status" value="1"/>
</dbReference>
<feature type="domain" description="Cytochrome oxidase subunit I profile" evidence="11">
    <location>
        <begin position="1"/>
        <end position="150"/>
    </location>
</feature>
<evidence type="ECO:0000313" key="14">
    <source>
        <dbReference type="WBParaSite" id="BPAG_0000305701-mRNA-1"/>
    </source>
</evidence>